<protein>
    <recommendedName>
        <fullName evidence="8">Ancillary SecYEG translocon subunit</fullName>
    </recommendedName>
</protein>
<evidence type="ECO:0000256" key="7">
    <source>
        <dbReference type="ARBA" id="ARBA00024197"/>
    </source>
</evidence>
<dbReference type="Gene3D" id="1.25.40.10">
    <property type="entry name" value="Tetratricopeptide repeat domain"/>
    <property type="match status" value="1"/>
</dbReference>
<feature type="transmembrane region" description="Helical" evidence="9">
    <location>
        <begin position="21"/>
        <end position="42"/>
    </location>
</feature>
<evidence type="ECO:0000256" key="2">
    <source>
        <dbReference type="ARBA" id="ARBA00022475"/>
    </source>
</evidence>
<dbReference type="Proteomes" id="UP000272771">
    <property type="component" value="Chromosome"/>
</dbReference>
<keyword evidence="6" id="KW-0143">Chaperone</keyword>
<dbReference type="SUPFAM" id="SSF48452">
    <property type="entry name" value="TPR-like"/>
    <property type="match status" value="1"/>
</dbReference>
<evidence type="ECO:0000256" key="6">
    <source>
        <dbReference type="ARBA" id="ARBA00023186"/>
    </source>
</evidence>
<evidence type="ECO:0000259" key="10">
    <source>
        <dbReference type="Pfam" id="PF09976"/>
    </source>
</evidence>
<organism evidence="11 12">
    <name type="scientific">Neisseria weaveri</name>
    <dbReference type="NCBI Taxonomy" id="28091"/>
    <lineage>
        <taxon>Bacteria</taxon>
        <taxon>Pseudomonadati</taxon>
        <taxon>Pseudomonadota</taxon>
        <taxon>Betaproteobacteria</taxon>
        <taxon>Neisseriales</taxon>
        <taxon>Neisseriaceae</taxon>
        <taxon>Neisseria</taxon>
    </lineage>
</organism>
<evidence type="ECO:0000256" key="3">
    <source>
        <dbReference type="ARBA" id="ARBA00022692"/>
    </source>
</evidence>
<dbReference type="EMBL" id="LR134533">
    <property type="protein sequence ID" value="VEJ51904.1"/>
    <property type="molecule type" value="Genomic_DNA"/>
</dbReference>
<dbReference type="RefSeq" id="WP_004283609.1">
    <property type="nucleotide sequence ID" value="NZ_CAUJRG010000005.1"/>
</dbReference>
<accession>A0A3S4ZEE5</accession>
<comment type="subcellular location">
    <subcellularLocation>
        <location evidence="1">Cell membrane</location>
        <topology evidence="1">Single-pass type II membrane protein</topology>
    </subcellularLocation>
</comment>
<evidence type="ECO:0000256" key="1">
    <source>
        <dbReference type="ARBA" id="ARBA00004401"/>
    </source>
</evidence>
<dbReference type="Pfam" id="PF09976">
    <property type="entry name" value="TPR_21"/>
    <property type="match status" value="1"/>
</dbReference>
<dbReference type="STRING" id="28091.SAMEA3174300_00370"/>
<evidence type="ECO:0000256" key="5">
    <source>
        <dbReference type="ARBA" id="ARBA00023136"/>
    </source>
</evidence>
<evidence type="ECO:0000313" key="11">
    <source>
        <dbReference type="EMBL" id="VEJ51904.1"/>
    </source>
</evidence>
<dbReference type="PANTHER" id="PTHR38035:SF1">
    <property type="entry name" value="ANCILLARY SECYEG TRANSLOCON SUBUNIT"/>
    <property type="match status" value="1"/>
</dbReference>
<dbReference type="GO" id="GO:0005886">
    <property type="term" value="C:plasma membrane"/>
    <property type="evidence" value="ECO:0007669"/>
    <property type="project" value="UniProtKB-SubCell"/>
</dbReference>
<keyword evidence="2" id="KW-1003">Cell membrane</keyword>
<keyword evidence="12" id="KW-1185">Reference proteome</keyword>
<keyword evidence="4 9" id="KW-1133">Transmembrane helix</keyword>
<dbReference type="PANTHER" id="PTHR38035">
    <property type="entry name" value="UPF0070 PROTEIN YFGM"/>
    <property type="match status" value="1"/>
</dbReference>
<dbReference type="InterPro" id="IPR011990">
    <property type="entry name" value="TPR-like_helical_dom_sf"/>
</dbReference>
<evidence type="ECO:0000313" key="12">
    <source>
        <dbReference type="Proteomes" id="UP000272771"/>
    </source>
</evidence>
<proteinExistence type="inferred from homology"/>
<name>A0A3S4ZEE5_9NEIS</name>
<dbReference type="OrthoDB" id="8521102at2"/>
<dbReference type="InterPro" id="IPR018704">
    <property type="entry name" value="SecYEG/CpoB_TPR"/>
</dbReference>
<dbReference type="InterPro" id="IPR026039">
    <property type="entry name" value="YfgM"/>
</dbReference>
<reference evidence="11 12" key="1">
    <citation type="submission" date="2018-12" db="EMBL/GenBank/DDBJ databases">
        <authorList>
            <consortium name="Pathogen Informatics"/>
        </authorList>
    </citation>
    <scope>NUCLEOTIDE SEQUENCE [LARGE SCALE GENOMIC DNA]</scope>
    <source>
        <strain evidence="11 12">NCTC12742</strain>
    </source>
</reference>
<evidence type="ECO:0000256" key="8">
    <source>
        <dbReference type="ARBA" id="ARBA00024235"/>
    </source>
</evidence>
<keyword evidence="5 9" id="KW-0472">Membrane</keyword>
<keyword evidence="3 9" id="KW-0812">Transmembrane</keyword>
<evidence type="ECO:0000256" key="4">
    <source>
        <dbReference type="ARBA" id="ARBA00022989"/>
    </source>
</evidence>
<gene>
    <name evidence="11" type="ORF">NCTC12742_01813</name>
</gene>
<dbReference type="PIRSF" id="PIRSF006170">
    <property type="entry name" value="YfgM"/>
    <property type="match status" value="1"/>
</dbReference>
<feature type="domain" description="Ancillary SecYEG translocon subunit/Cell division coordinator CpoB TPR" evidence="10">
    <location>
        <begin position="15"/>
        <end position="208"/>
    </location>
</feature>
<comment type="similarity">
    <text evidence="7">Belongs to the YfgM family.</text>
</comment>
<sequence>MAGHIQDQEELENFKYFWKSWGRWLFAVLLVASLGYLGYIVYQNHQVDKDREAASILENIVEKAQSSPDSAIVAEDLKTLQQEYTGSIATAQATLMAAAVEFDKERYDVAAGHLNWVLANQKAPLIQALAAQRLAVVQLQQKKYDEALAAVSLSVKPEFESLLLETKGDIYTAQGKGKEALEVYELALGKMSKDDPGLDLLQLKIQQLK</sequence>
<dbReference type="GO" id="GO:0044877">
    <property type="term" value="F:protein-containing complex binding"/>
    <property type="evidence" value="ECO:0007669"/>
    <property type="project" value="InterPro"/>
</dbReference>
<dbReference type="AlphaFoldDB" id="A0A3S4ZEE5"/>
<evidence type="ECO:0000256" key="9">
    <source>
        <dbReference type="SAM" id="Phobius"/>
    </source>
</evidence>
<dbReference type="KEGG" id="nwe:SAMEA3174300_0370"/>